<proteinExistence type="predicted"/>
<dbReference type="KEGG" id="llh:I41_16430"/>
<keyword evidence="3" id="KW-1185">Reference proteome</keyword>
<dbReference type="EMBL" id="CP036339">
    <property type="protein sequence ID" value="QDT72465.1"/>
    <property type="molecule type" value="Genomic_DNA"/>
</dbReference>
<evidence type="ECO:0000313" key="3">
    <source>
        <dbReference type="Proteomes" id="UP000317909"/>
    </source>
</evidence>
<feature type="transmembrane region" description="Helical" evidence="1">
    <location>
        <begin position="14"/>
        <end position="34"/>
    </location>
</feature>
<name>A0A517TVR2_9BACT</name>
<keyword evidence="1" id="KW-0812">Transmembrane</keyword>
<gene>
    <name evidence="2" type="ORF">I41_16430</name>
</gene>
<dbReference type="Proteomes" id="UP000317909">
    <property type="component" value="Chromosome"/>
</dbReference>
<evidence type="ECO:0000313" key="2">
    <source>
        <dbReference type="EMBL" id="QDT72465.1"/>
    </source>
</evidence>
<organism evidence="2 3">
    <name type="scientific">Lacipirellula limnantheis</name>
    <dbReference type="NCBI Taxonomy" id="2528024"/>
    <lineage>
        <taxon>Bacteria</taxon>
        <taxon>Pseudomonadati</taxon>
        <taxon>Planctomycetota</taxon>
        <taxon>Planctomycetia</taxon>
        <taxon>Pirellulales</taxon>
        <taxon>Lacipirellulaceae</taxon>
        <taxon>Lacipirellula</taxon>
    </lineage>
</organism>
<evidence type="ECO:0000256" key="1">
    <source>
        <dbReference type="SAM" id="Phobius"/>
    </source>
</evidence>
<keyword evidence="1" id="KW-1133">Transmembrane helix</keyword>
<protein>
    <submittedName>
        <fullName evidence="2">Uncharacterized protein</fullName>
    </submittedName>
</protein>
<keyword evidence="1" id="KW-0472">Membrane</keyword>
<dbReference type="AlphaFoldDB" id="A0A517TVR2"/>
<dbReference type="RefSeq" id="WP_168206762.1">
    <property type="nucleotide sequence ID" value="NZ_CP036339.1"/>
</dbReference>
<sequence length="50" mass="5698">MLQSLVIVAALWDLIPWIPVLVIIAVLSAFGIVYRGPRSSRWDDDYKDKP</sequence>
<reference evidence="2 3" key="1">
    <citation type="submission" date="2019-02" db="EMBL/GenBank/DDBJ databases">
        <title>Deep-cultivation of Planctomycetes and their phenomic and genomic characterization uncovers novel biology.</title>
        <authorList>
            <person name="Wiegand S."/>
            <person name="Jogler M."/>
            <person name="Boedeker C."/>
            <person name="Pinto D."/>
            <person name="Vollmers J."/>
            <person name="Rivas-Marin E."/>
            <person name="Kohn T."/>
            <person name="Peeters S.H."/>
            <person name="Heuer A."/>
            <person name="Rast P."/>
            <person name="Oberbeckmann S."/>
            <person name="Bunk B."/>
            <person name="Jeske O."/>
            <person name="Meyerdierks A."/>
            <person name="Storesund J.E."/>
            <person name="Kallscheuer N."/>
            <person name="Luecker S."/>
            <person name="Lage O.M."/>
            <person name="Pohl T."/>
            <person name="Merkel B.J."/>
            <person name="Hornburger P."/>
            <person name="Mueller R.-W."/>
            <person name="Bruemmer F."/>
            <person name="Labrenz M."/>
            <person name="Spormann A.M."/>
            <person name="Op den Camp H."/>
            <person name="Overmann J."/>
            <person name="Amann R."/>
            <person name="Jetten M.S.M."/>
            <person name="Mascher T."/>
            <person name="Medema M.H."/>
            <person name="Devos D.P."/>
            <person name="Kaster A.-K."/>
            <person name="Ovreas L."/>
            <person name="Rohde M."/>
            <person name="Galperin M.Y."/>
            <person name="Jogler C."/>
        </authorList>
    </citation>
    <scope>NUCLEOTIDE SEQUENCE [LARGE SCALE GENOMIC DNA]</scope>
    <source>
        <strain evidence="2 3">I41</strain>
    </source>
</reference>
<accession>A0A517TVR2</accession>